<reference evidence="2" key="1">
    <citation type="journal article" date="2017" name="bioRxiv">
        <title>Comparative analysis of the genomes of Stylophora pistillata and Acropora digitifera provides evidence for extensive differences between species of corals.</title>
        <authorList>
            <person name="Voolstra C.R."/>
            <person name="Li Y."/>
            <person name="Liew Y.J."/>
            <person name="Baumgarten S."/>
            <person name="Zoccola D."/>
            <person name="Flot J.-F."/>
            <person name="Tambutte S."/>
            <person name="Allemand D."/>
            <person name="Aranda M."/>
        </authorList>
    </citation>
    <scope>NUCLEOTIDE SEQUENCE [LARGE SCALE GENOMIC DNA]</scope>
</reference>
<accession>A0A2B4RTJ8</accession>
<organism evidence="1 2">
    <name type="scientific">Stylophora pistillata</name>
    <name type="common">Smooth cauliflower coral</name>
    <dbReference type="NCBI Taxonomy" id="50429"/>
    <lineage>
        <taxon>Eukaryota</taxon>
        <taxon>Metazoa</taxon>
        <taxon>Cnidaria</taxon>
        <taxon>Anthozoa</taxon>
        <taxon>Hexacorallia</taxon>
        <taxon>Scleractinia</taxon>
        <taxon>Astrocoeniina</taxon>
        <taxon>Pocilloporidae</taxon>
        <taxon>Stylophora</taxon>
    </lineage>
</organism>
<keyword evidence="2" id="KW-1185">Reference proteome</keyword>
<name>A0A2B4RTJ8_STYPI</name>
<dbReference type="Proteomes" id="UP000225706">
    <property type="component" value="Unassembled WGS sequence"/>
</dbReference>
<dbReference type="AlphaFoldDB" id="A0A2B4RTJ8"/>
<dbReference type="OrthoDB" id="1577640at2759"/>
<comment type="caution">
    <text evidence="1">The sequence shown here is derived from an EMBL/GenBank/DDBJ whole genome shotgun (WGS) entry which is preliminary data.</text>
</comment>
<sequence>MASFDGSAGNQFTGLKPLSTIKERERKKFKALLGVCRIKVLKLGEGFKTVGSGCIIEGLLKQALLKNRCCLVTSDKVLPAENLDDIDEFYMEFRKLKPKKIKTVKLGSIADRKASIVRPSSGMVAIILKEHNILSDGQSWRSVVTYRPFSTELNGDESSAFICQVVDDTSETFFDVKSFELKRIDQEFILCDGHMKYRHFAEFVGTSNRKPYGAVILTRGENPKAVGILNFSDDENKEILPILLPDSQIRYLGVTKTV</sequence>
<dbReference type="EMBL" id="LSMT01000354">
    <property type="protein sequence ID" value="PFX19575.1"/>
    <property type="molecule type" value="Genomic_DNA"/>
</dbReference>
<evidence type="ECO:0000313" key="1">
    <source>
        <dbReference type="EMBL" id="PFX19575.1"/>
    </source>
</evidence>
<evidence type="ECO:0000313" key="2">
    <source>
        <dbReference type="Proteomes" id="UP000225706"/>
    </source>
</evidence>
<protein>
    <submittedName>
        <fullName evidence="1">Uncharacterized protein</fullName>
    </submittedName>
</protein>
<gene>
    <name evidence="1" type="ORF">AWC38_SpisGene16015</name>
</gene>
<proteinExistence type="predicted"/>